<dbReference type="PRINTS" id="PR01914">
    <property type="entry name" value="NEUROTROPHN3"/>
</dbReference>
<dbReference type="InterPro" id="IPR045815">
    <property type="entry name" value="NTF3_N"/>
</dbReference>
<evidence type="ECO:0000256" key="9">
    <source>
        <dbReference type="ARBA" id="ARBA00023157"/>
    </source>
</evidence>
<keyword evidence="7" id="KW-0732">Signal</keyword>
<feature type="region of interest" description="Disordered" evidence="13">
    <location>
        <begin position="1"/>
        <end position="20"/>
    </location>
</feature>
<dbReference type="GO" id="GO:0051897">
    <property type="term" value="P:positive regulation of phosphatidylinositol 3-kinase/protein kinase B signal transduction"/>
    <property type="evidence" value="ECO:0007669"/>
    <property type="project" value="Ensembl"/>
</dbReference>
<dbReference type="AlphaFoldDB" id="A0A8C0TQA7"/>
<keyword evidence="5 12" id="KW-0964">Secreted</keyword>
<dbReference type="Pfam" id="PF19338">
    <property type="entry name" value="NTF3_N"/>
    <property type="match status" value="1"/>
</dbReference>
<organism evidence="15 16">
    <name type="scientific">Canis lupus familiaris</name>
    <name type="common">Dog</name>
    <name type="synonym">Canis familiaris</name>
    <dbReference type="NCBI Taxonomy" id="9615"/>
    <lineage>
        <taxon>Eukaryota</taxon>
        <taxon>Metazoa</taxon>
        <taxon>Chordata</taxon>
        <taxon>Craniata</taxon>
        <taxon>Vertebrata</taxon>
        <taxon>Euteleostomi</taxon>
        <taxon>Mammalia</taxon>
        <taxon>Eutheria</taxon>
        <taxon>Laurasiatheria</taxon>
        <taxon>Carnivora</taxon>
        <taxon>Caniformia</taxon>
        <taxon>Canidae</taxon>
        <taxon>Canis</taxon>
    </lineage>
</organism>
<comment type="subunit">
    <text evidence="11">Monomers and homodimers. Binds to NTRK2/TRKB. Can form heterodimers with other neurotrophin family members, such as NTF3 and NTF4 (in vitro), but the physiological relevance of this is not clear. BDNF precursor form: interacts with the heterodimer formed by NGFR and SORCS2. Mature BDNF has much lower affinity for the heterodimer formed by NGFR and SORCS2.</text>
</comment>
<evidence type="ECO:0000256" key="5">
    <source>
        <dbReference type="ARBA" id="ARBA00022525"/>
    </source>
</evidence>
<keyword evidence="6 12" id="KW-0165">Cleavage on pair of basic residues</keyword>
<proteinExistence type="inferred from homology"/>
<dbReference type="PANTHER" id="PTHR11589">
    <property type="entry name" value="NERVE GROWTH FACTOR NGF -RELATED"/>
    <property type="match status" value="1"/>
</dbReference>
<reference evidence="15" key="1">
    <citation type="submission" date="2018-10" db="EMBL/GenBank/DDBJ databases">
        <title>De novo assembly of a Great Dane genome.</title>
        <authorList>
            <person name="Kidd J.M."/>
            <person name="Pendleton A.L."/>
            <person name="Shen F."/>
            <person name="Emery S."/>
        </authorList>
    </citation>
    <scope>NUCLEOTIDE SEQUENCE [LARGE SCALE GENOMIC DNA]</scope>
    <source>
        <strain evidence="15">Great Dane</strain>
    </source>
</reference>
<comment type="function">
    <text evidence="1 12">Seems to promote the survival of visceral and proprioceptive sensory neurons.</text>
</comment>
<dbReference type="GO" id="GO:0005165">
    <property type="term" value="F:neurotrophin receptor binding"/>
    <property type="evidence" value="ECO:0007669"/>
    <property type="project" value="InterPro"/>
</dbReference>
<comment type="subcellular location">
    <subcellularLocation>
        <location evidence="2 12">Secreted</location>
    </subcellularLocation>
</comment>
<dbReference type="PROSITE" id="PS00248">
    <property type="entry name" value="NGF_1"/>
    <property type="match status" value="1"/>
</dbReference>
<keyword evidence="9" id="KW-1015">Disulfide bond</keyword>
<evidence type="ECO:0000313" key="15">
    <source>
        <dbReference type="Ensembl" id="ENSCAFP00040038091.1"/>
    </source>
</evidence>
<evidence type="ECO:0000313" key="16">
    <source>
        <dbReference type="Proteomes" id="UP000694542"/>
    </source>
</evidence>
<dbReference type="InterPro" id="IPR019846">
    <property type="entry name" value="Nerve_growth_factor_CS"/>
</dbReference>
<evidence type="ECO:0000259" key="14">
    <source>
        <dbReference type="SMART" id="SM00140"/>
    </source>
</evidence>
<evidence type="ECO:0000256" key="11">
    <source>
        <dbReference type="ARBA" id="ARBA00046782"/>
    </source>
</evidence>
<dbReference type="Pfam" id="PF00243">
    <property type="entry name" value="NGF"/>
    <property type="match status" value="1"/>
</dbReference>
<accession>A0A8C0TQA7</accession>
<comment type="similarity">
    <text evidence="3 12">Belongs to the NGF-beta family.</text>
</comment>
<dbReference type="GO" id="GO:0008083">
    <property type="term" value="F:growth factor activity"/>
    <property type="evidence" value="ECO:0007669"/>
    <property type="project" value="UniProtKB-KW"/>
</dbReference>
<evidence type="ECO:0000256" key="10">
    <source>
        <dbReference type="ARBA" id="ARBA00045604"/>
    </source>
</evidence>
<evidence type="ECO:0000256" key="6">
    <source>
        <dbReference type="ARBA" id="ARBA00022685"/>
    </source>
</evidence>
<feature type="domain" description="Nerve growth factor-related" evidence="14">
    <location>
        <begin position="241"/>
        <end position="346"/>
    </location>
</feature>
<dbReference type="InterPro" id="IPR029034">
    <property type="entry name" value="Cystine-knot_cytokine"/>
</dbReference>
<dbReference type="GO" id="GO:0030335">
    <property type="term" value="P:positive regulation of cell migration"/>
    <property type="evidence" value="ECO:0007669"/>
    <property type="project" value="Ensembl"/>
</dbReference>
<evidence type="ECO:0000256" key="3">
    <source>
        <dbReference type="ARBA" id="ARBA00010783"/>
    </source>
</evidence>
<dbReference type="PRINTS" id="PR00268">
    <property type="entry name" value="NGF"/>
</dbReference>
<protein>
    <recommendedName>
        <fullName evidence="4 12">Neurotrophin-3</fullName>
        <shortName evidence="12">NT-3</shortName>
    </recommendedName>
</protein>
<dbReference type="InterPro" id="IPR015578">
    <property type="entry name" value="Neurotrophin-3"/>
</dbReference>
<evidence type="ECO:0000256" key="8">
    <source>
        <dbReference type="ARBA" id="ARBA00023030"/>
    </source>
</evidence>
<dbReference type="SUPFAM" id="SSF57501">
    <property type="entry name" value="Cystine-knot cytokines"/>
    <property type="match status" value="1"/>
</dbReference>
<evidence type="ECO:0000256" key="2">
    <source>
        <dbReference type="ARBA" id="ARBA00004613"/>
    </source>
</evidence>
<dbReference type="Gene3D" id="2.10.90.10">
    <property type="entry name" value="Cystine-knot cytokines"/>
    <property type="match status" value="1"/>
</dbReference>
<dbReference type="PROSITE" id="PS50270">
    <property type="entry name" value="NGF_2"/>
    <property type="match status" value="1"/>
</dbReference>
<dbReference type="Proteomes" id="UP000694542">
    <property type="component" value="Chromosome 27"/>
</dbReference>
<dbReference type="GO" id="GO:0002092">
    <property type="term" value="P:positive regulation of receptor internalization"/>
    <property type="evidence" value="ECO:0007669"/>
    <property type="project" value="Ensembl"/>
</dbReference>
<dbReference type="GO" id="GO:0043410">
    <property type="term" value="P:positive regulation of MAPK cascade"/>
    <property type="evidence" value="ECO:0007669"/>
    <property type="project" value="Ensembl"/>
</dbReference>
<dbReference type="GO" id="GO:0008284">
    <property type="term" value="P:positive regulation of cell population proliferation"/>
    <property type="evidence" value="ECO:0007669"/>
    <property type="project" value="Ensembl"/>
</dbReference>
<dbReference type="OrthoDB" id="6491780at2759"/>
<dbReference type="RefSeq" id="XP_038293846.1">
    <property type="nucleotide sequence ID" value="XM_038437918.1"/>
</dbReference>
<dbReference type="InterPro" id="IPR002072">
    <property type="entry name" value="Nerve_growth_factor-rel"/>
</dbReference>
<evidence type="ECO:0000256" key="1">
    <source>
        <dbReference type="ARBA" id="ARBA00003312"/>
    </source>
</evidence>
<dbReference type="Ensembl" id="ENSCAFT00040043659.1">
    <property type="protein sequence ID" value="ENSCAFP00040038091.1"/>
    <property type="gene ID" value="ENSCAFG00040023483.1"/>
</dbReference>
<name>A0A8C0TQA7_CANLF</name>
<evidence type="ECO:0000256" key="12">
    <source>
        <dbReference type="RuleBase" id="RU365037"/>
    </source>
</evidence>
<comment type="function">
    <text evidence="10">Important signaling molecule that activates signaling cascades downstream of NTRK2. During development, promotes the survival and differentiation of selected neuronal populations of the peripheral and central nervous systems. Participates in axonal growth, pathfinding and in the modulation of dendritic growth and morphology. Major regulator of synaptic transmission and plasticity at adult synapses in many regions of the CNS. The versatility of BDNF is emphasized by its contribution to a range of adaptive neuronal responses including long-term potentiation (LTP), long-term depression (LTD), certain forms of short-term synaptic plasticity, as well as homeostatic regulation of intrinsic neuronal excitability.</text>
</comment>
<keyword evidence="8 12" id="KW-0339">Growth factor</keyword>
<evidence type="ECO:0000256" key="13">
    <source>
        <dbReference type="SAM" id="MobiDB-lite"/>
    </source>
</evidence>
<dbReference type="FunFam" id="2.10.90.10:FF:000002">
    <property type="entry name" value="Brain-derived neurotrophic factor"/>
    <property type="match status" value="1"/>
</dbReference>
<feature type="region of interest" description="Disordered" evidence="13">
    <location>
        <begin position="157"/>
        <end position="179"/>
    </location>
</feature>
<dbReference type="CTD" id="4908"/>
<dbReference type="GO" id="GO:0042981">
    <property type="term" value="P:regulation of apoptotic process"/>
    <property type="evidence" value="ECO:0007669"/>
    <property type="project" value="Ensembl"/>
</dbReference>
<gene>
    <name evidence="15" type="primary">NTF3</name>
</gene>
<evidence type="ECO:0000256" key="4">
    <source>
        <dbReference type="ARBA" id="ARBA00018014"/>
    </source>
</evidence>
<dbReference type="PANTHER" id="PTHR11589:SF4">
    <property type="entry name" value="NEUROTROPHIN-3"/>
    <property type="match status" value="1"/>
</dbReference>
<reference evidence="15" key="2">
    <citation type="submission" date="2025-08" db="UniProtKB">
        <authorList>
            <consortium name="Ensembl"/>
        </authorList>
    </citation>
    <scope>IDENTIFICATION</scope>
</reference>
<evidence type="ECO:0000256" key="7">
    <source>
        <dbReference type="ARBA" id="ARBA00022729"/>
    </source>
</evidence>
<dbReference type="SMART" id="SM00140">
    <property type="entry name" value="NGF"/>
    <property type="match status" value="1"/>
</dbReference>
<dbReference type="GeneID" id="486731"/>
<dbReference type="GO" id="GO:0042056">
    <property type="term" value="F:chemoattractant activity"/>
    <property type="evidence" value="ECO:0007669"/>
    <property type="project" value="Ensembl"/>
</dbReference>
<sequence length="354" mass="39364">MFTGLRVEGSSPYRAAPRAAPPESPAQLLSSLPSLPFLSFLFSSSPFPPLLGSGGGGVGGTLNDRGRVHLSLHVDVPGNSHTDAMVTSATILQVNKVMSILFYVIFLAYLRGIQGNNMDQRNLPEDSLNSLIIKLIQADILKNKLSKQMVDVKENYQSTLPKAGAPRKPERGEPARSAFQPVMAMDTEVLRQQRRYSSPRVLLSDSTPLEPPPLYLMEDYVGNPVAANRTSRRKRYAEHKSHRGEYSVCDSESLWVTDKSSAIDIRGHQVTVLGEIKTGNSPVKQYFYETRCKEARPVKNGCRGIDDKHWNSQCKTSQTYVRALTSENNKLVGWRWIRIDTSCVCALSRKIGRT</sequence>
<dbReference type="GO" id="GO:0005576">
    <property type="term" value="C:extracellular region"/>
    <property type="evidence" value="ECO:0007669"/>
    <property type="project" value="UniProtKB-SubCell"/>
</dbReference>
<dbReference type="GO" id="GO:0050930">
    <property type="term" value="P:induction of positive chemotaxis"/>
    <property type="evidence" value="ECO:0007669"/>
    <property type="project" value="Ensembl"/>
</dbReference>
<dbReference type="GO" id="GO:0007169">
    <property type="term" value="P:cell surface receptor protein tyrosine kinase signaling pathway"/>
    <property type="evidence" value="ECO:0007669"/>
    <property type="project" value="Ensembl"/>
</dbReference>
<dbReference type="InterPro" id="IPR020408">
    <property type="entry name" value="Nerve_growth_factor-like"/>
</dbReference>